<dbReference type="InterPro" id="IPR016130">
    <property type="entry name" value="Tyr_Pase_AS"/>
</dbReference>
<proteinExistence type="predicted"/>
<gene>
    <name evidence="2" type="ORF">OU415_08400</name>
</gene>
<dbReference type="RefSeq" id="WP_270948023.1">
    <property type="nucleotide sequence ID" value="NZ_JAQGLA010000008.1"/>
</dbReference>
<reference evidence="2 3" key="1">
    <citation type="submission" date="2022-11" db="EMBL/GenBank/DDBJ databases">
        <title>Draft genome sequence of Saccharopolyspora sp. WRP15-2 isolated from rhizosphere soils of wild rice in Thailand.</title>
        <authorList>
            <person name="Duangmal K."/>
            <person name="Kammanee S."/>
            <person name="Muangham S."/>
        </authorList>
    </citation>
    <scope>NUCLEOTIDE SEQUENCE [LARGE SCALE GENOMIC DNA]</scope>
    <source>
        <strain evidence="2 3">WRP15-2</strain>
    </source>
</reference>
<evidence type="ECO:0000313" key="3">
    <source>
        <dbReference type="Proteomes" id="UP001210380"/>
    </source>
</evidence>
<accession>A0ABT4UUQ4</accession>
<dbReference type="PROSITE" id="PS50056">
    <property type="entry name" value="TYR_PHOSPHATASE_2"/>
    <property type="match status" value="1"/>
</dbReference>
<dbReference type="PROSITE" id="PS00383">
    <property type="entry name" value="TYR_PHOSPHATASE_1"/>
    <property type="match status" value="1"/>
</dbReference>
<comment type="caution">
    <text evidence="2">The sequence shown here is derived from an EMBL/GenBank/DDBJ whole genome shotgun (WGS) entry which is preliminary data.</text>
</comment>
<evidence type="ECO:0000259" key="1">
    <source>
        <dbReference type="PROSITE" id="PS50056"/>
    </source>
</evidence>
<evidence type="ECO:0000313" key="2">
    <source>
        <dbReference type="EMBL" id="MDA3625454.1"/>
    </source>
</evidence>
<sequence>MSRDLHWDGGYNVRDLGGLPAGDGQQVRRGAVVRSAGLSFLTEKGWTQVWEHGVRTVVDLTSEGEERADLAPRPAGLTSLKIPLDPVHDTEFWDCWGNGLHGTPLYFRPFLDRFPERTAEVVKSIAHAEPGGVIVHCSAGRDRTGIISLVLLAFAGVAPDEIVADHALSDERLRPMFERLGRPDQEPVINEVLAERGTTKREVVRAALDGFDAEAHLRAGGCTDADLSALEQRLLAPSA</sequence>
<dbReference type="InterPro" id="IPR026893">
    <property type="entry name" value="Tyr/Ser_Pase_IphP-type"/>
</dbReference>
<name>A0ABT4UUQ4_9PSEU</name>
<protein>
    <submittedName>
        <fullName evidence="2">Tyrosine-protein phosphatase</fullName>
    </submittedName>
</protein>
<organism evidence="2 3">
    <name type="scientific">Saccharopolyspora oryzae</name>
    <dbReference type="NCBI Taxonomy" id="2997343"/>
    <lineage>
        <taxon>Bacteria</taxon>
        <taxon>Bacillati</taxon>
        <taxon>Actinomycetota</taxon>
        <taxon>Actinomycetes</taxon>
        <taxon>Pseudonocardiales</taxon>
        <taxon>Pseudonocardiaceae</taxon>
        <taxon>Saccharopolyspora</taxon>
    </lineage>
</organism>
<feature type="domain" description="Tyrosine specific protein phosphatases" evidence="1">
    <location>
        <begin position="112"/>
        <end position="163"/>
    </location>
</feature>
<dbReference type="Pfam" id="PF13350">
    <property type="entry name" value="Y_phosphatase3"/>
    <property type="match status" value="1"/>
</dbReference>
<dbReference type="SUPFAM" id="SSF52799">
    <property type="entry name" value="(Phosphotyrosine protein) phosphatases II"/>
    <property type="match status" value="1"/>
</dbReference>
<dbReference type="InterPro" id="IPR029021">
    <property type="entry name" value="Prot-tyrosine_phosphatase-like"/>
</dbReference>
<dbReference type="Gene3D" id="3.90.190.10">
    <property type="entry name" value="Protein tyrosine phosphatase superfamily"/>
    <property type="match status" value="1"/>
</dbReference>
<dbReference type="Proteomes" id="UP001210380">
    <property type="component" value="Unassembled WGS sequence"/>
</dbReference>
<dbReference type="InterPro" id="IPR000387">
    <property type="entry name" value="Tyr_Pase_dom"/>
</dbReference>
<dbReference type="EMBL" id="JAQGLA010000008">
    <property type="protein sequence ID" value="MDA3625454.1"/>
    <property type="molecule type" value="Genomic_DNA"/>
</dbReference>
<keyword evidence="3" id="KW-1185">Reference proteome</keyword>